<feature type="chain" id="PRO_5013829415" evidence="2">
    <location>
        <begin position="19"/>
        <end position="573"/>
    </location>
</feature>
<dbReference type="InterPro" id="IPR016187">
    <property type="entry name" value="CTDL_fold"/>
</dbReference>
<dbReference type="EMBL" id="MRZV01000371">
    <property type="protein sequence ID" value="PIK51472.1"/>
    <property type="molecule type" value="Genomic_DNA"/>
</dbReference>
<dbReference type="OrthoDB" id="6271941at2759"/>
<comment type="caution">
    <text evidence="4">The sequence shown here is derived from an EMBL/GenBank/DDBJ whole genome shotgun (WGS) entry which is preliminary data.</text>
</comment>
<dbReference type="Gene3D" id="3.10.100.10">
    <property type="entry name" value="Mannose-Binding Protein A, subunit A"/>
    <property type="match status" value="3"/>
</dbReference>
<feature type="domain" description="C-type lectin" evidence="3">
    <location>
        <begin position="317"/>
        <end position="433"/>
    </location>
</feature>
<evidence type="ECO:0000313" key="5">
    <source>
        <dbReference type="Proteomes" id="UP000230750"/>
    </source>
</evidence>
<evidence type="ECO:0000313" key="4">
    <source>
        <dbReference type="EMBL" id="PIK51472.1"/>
    </source>
</evidence>
<feature type="compositionally biased region" description="Low complexity" evidence="1">
    <location>
        <begin position="461"/>
        <end position="474"/>
    </location>
</feature>
<gene>
    <name evidence="4" type="ORF">BSL78_11646</name>
</gene>
<dbReference type="InterPro" id="IPR001304">
    <property type="entry name" value="C-type_lectin-like"/>
</dbReference>
<evidence type="ECO:0000256" key="1">
    <source>
        <dbReference type="SAM" id="MobiDB-lite"/>
    </source>
</evidence>
<feature type="compositionally biased region" description="Polar residues" evidence="1">
    <location>
        <begin position="475"/>
        <end position="562"/>
    </location>
</feature>
<organism evidence="4 5">
    <name type="scientific">Stichopus japonicus</name>
    <name type="common">Sea cucumber</name>
    <dbReference type="NCBI Taxonomy" id="307972"/>
    <lineage>
        <taxon>Eukaryota</taxon>
        <taxon>Metazoa</taxon>
        <taxon>Echinodermata</taxon>
        <taxon>Eleutherozoa</taxon>
        <taxon>Echinozoa</taxon>
        <taxon>Holothuroidea</taxon>
        <taxon>Aspidochirotacea</taxon>
        <taxon>Aspidochirotida</taxon>
        <taxon>Stichopodidae</taxon>
        <taxon>Apostichopus</taxon>
    </lineage>
</organism>
<dbReference type="SUPFAM" id="SSF56436">
    <property type="entry name" value="C-type lectin-like"/>
    <property type="match status" value="3"/>
</dbReference>
<feature type="region of interest" description="Disordered" evidence="1">
    <location>
        <begin position="440"/>
        <end position="573"/>
    </location>
</feature>
<dbReference type="InterPro" id="IPR016186">
    <property type="entry name" value="C-type_lectin-like/link_sf"/>
</dbReference>
<protein>
    <submittedName>
        <fullName evidence="4">Putative macrophage mannose receptor 1-like isoform X2</fullName>
    </submittedName>
</protein>
<dbReference type="PROSITE" id="PS50041">
    <property type="entry name" value="C_TYPE_LECTIN_2"/>
    <property type="match status" value="3"/>
</dbReference>
<sequence length="573" mass="64869">MRGVIWFLYVMSTSQVRSAGSDCPWYFDFQWQQSCYYVPYREASRPSAVDACQAVASHLVYIETQEEQVALEGWLYSSSDTRSSFYWIGLEGTSEDDVTWLNGDRTNYTNFEAITAFAAVSTYIGMEGPTFTWHNLDSTSIEKSICEKENDQDNGAMNQNGQECPHPFTYEWQQSCYYFSISRYSITYSSSFCEYLSSHLVYIESEAEEAAIFSSLSARNSNGDHWIGLTGSSSTDVTWQDGKSPNYTNFRSDSFDGFGANFVLKYPDYYWDNGGVVNTDSHFICEQELGQQDQDTVEDEEEVTNVPGCPYPFQYSWSTSCYYISDEEITQIEAVMYCQEHHSAHLVYIETEEEQATLQDWLPSSYFYSRAYWIGLQGTSSDDVAWLDGTKPNYTNFAYNSFDGPDGHYFRMKSPEFHWHDQIGTYSDYFICEMEGDVTMTQEPNPELNPSTDDNQSFMNTQTQQVTSSSPVTSAKQEQATDNQSSMNTQTQQVTSISTFTSAEQEQATDNQSQTKQVTSSSPVTSAEQEQATDNQRSMNTQTKQVTSSSPITSAEQEQATGMSIVPAISSSL</sequence>
<feature type="domain" description="C-type lectin" evidence="3">
    <location>
        <begin position="31"/>
        <end position="147"/>
    </location>
</feature>
<keyword evidence="5" id="KW-1185">Reference proteome</keyword>
<dbReference type="PANTHER" id="PTHR22803">
    <property type="entry name" value="MANNOSE, PHOSPHOLIPASE, LECTIN RECEPTOR RELATED"/>
    <property type="match status" value="1"/>
</dbReference>
<evidence type="ECO:0000256" key="2">
    <source>
        <dbReference type="SAM" id="SignalP"/>
    </source>
</evidence>
<evidence type="ECO:0000259" key="3">
    <source>
        <dbReference type="PROSITE" id="PS50041"/>
    </source>
</evidence>
<name>A0A2G8KU13_STIJA</name>
<dbReference type="STRING" id="307972.A0A2G8KU13"/>
<dbReference type="SMART" id="SM00034">
    <property type="entry name" value="CLECT"/>
    <property type="match status" value="3"/>
</dbReference>
<dbReference type="CDD" id="cd00037">
    <property type="entry name" value="CLECT"/>
    <property type="match status" value="3"/>
</dbReference>
<proteinExistence type="predicted"/>
<keyword evidence="2" id="KW-0732">Signal</keyword>
<dbReference type="InterPro" id="IPR050111">
    <property type="entry name" value="C-type_lectin/snaclec_domain"/>
</dbReference>
<keyword evidence="4" id="KW-0675">Receptor</keyword>
<dbReference type="Proteomes" id="UP000230750">
    <property type="component" value="Unassembled WGS sequence"/>
</dbReference>
<feature type="signal peptide" evidence="2">
    <location>
        <begin position="1"/>
        <end position="18"/>
    </location>
</feature>
<feature type="compositionally biased region" description="Polar residues" evidence="1">
    <location>
        <begin position="440"/>
        <end position="460"/>
    </location>
</feature>
<dbReference type="AlphaFoldDB" id="A0A2G8KU13"/>
<accession>A0A2G8KU13</accession>
<reference evidence="4 5" key="1">
    <citation type="journal article" date="2017" name="PLoS Biol.">
        <title>The sea cucumber genome provides insights into morphological evolution and visceral regeneration.</title>
        <authorList>
            <person name="Zhang X."/>
            <person name="Sun L."/>
            <person name="Yuan J."/>
            <person name="Sun Y."/>
            <person name="Gao Y."/>
            <person name="Zhang L."/>
            <person name="Li S."/>
            <person name="Dai H."/>
            <person name="Hamel J.F."/>
            <person name="Liu C."/>
            <person name="Yu Y."/>
            <person name="Liu S."/>
            <person name="Lin W."/>
            <person name="Guo K."/>
            <person name="Jin S."/>
            <person name="Xu P."/>
            <person name="Storey K.B."/>
            <person name="Huan P."/>
            <person name="Zhang T."/>
            <person name="Zhou Y."/>
            <person name="Zhang J."/>
            <person name="Lin C."/>
            <person name="Li X."/>
            <person name="Xing L."/>
            <person name="Huo D."/>
            <person name="Sun M."/>
            <person name="Wang L."/>
            <person name="Mercier A."/>
            <person name="Li F."/>
            <person name="Yang H."/>
            <person name="Xiang J."/>
        </authorList>
    </citation>
    <scope>NUCLEOTIDE SEQUENCE [LARGE SCALE GENOMIC DNA]</scope>
    <source>
        <strain evidence="4">Shaxun</strain>
        <tissue evidence="4">Muscle</tissue>
    </source>
</reference>
<dbReference type="Pfam" id="PF00059">
    <property type="entry name" value="Lectin_C"/>
    <property type="match status" value="3"/>
</dbReference>
<feature type="domain" description="C-type lectin" evidence="3">
    <location>
        <begin position="172"/>
        <end position="273"/>
    </location>
</feature>